<dbReference type="Pfam" id="PF13650">
    <property type="entry name" value="Asp_protease_2"/>
    <property type="match status" value="1"/>
</dbReference>
<feature type="compositionally biased region" description="Low complexity" evidence="8">
    <location>
        <begin position="1083"/>
        <end position="1095"/>
    </location>
</feature>
<dbReference type="GO" id="GO:0004519">
    <property type="term" value="F:endonuclease activity"/>
    <property type="evidence" value="ECO:0007669"/>
    <property type="project" value="UniProtKB-KW"/>
</dbReference>
<dbReference type="CDD" id="cd09274">
    <property type="entry name" value="RNase_HI_RT_Ty3"/>
    <property type="match status" value="1"/>
</dbReference>
<feature type="compositionally biased region" description="Low complexity" evidence="8">
    <location>
        <begin position="1140"/>
        <end position="1149"/>
    </location>
</feature>
<dbReference type="InterPro" id="IPR041588">
    <property type="entry name" value="Integrase_H2C2"/>
</dbReference>
<dbReference type="InterPro" id="IPR012337">
    <property type="entry name" value="RNaseH-like_sf"/>
</dbReference>
<evidence type="ECO:0000313" key="13">
    <source>
        <dbReference type="WBParaSite" id="SRAE_0000074500.1"/>
    </source>
</evidence>
<keyword evidence="3" id="KW-0548">Nucleotidyltransferase</keyword>
<reference evidence="12" key="2">
    <citation type="submission" date="2014-09" db="EMBL/GenBank/DDBJ databases">
        <authorList>
            <person name="Martin A.A."/>
        </authorList>
    </citation>
    <scope>NUCLEOTIDE SEQUENCE</scope>
    <source>
        <strain evidence="12">ED321</strain>
    </source>
</reference>
<dbReference type="InterPro" id="IPR001584">
    <property type="entry name" value="Integrase_cat-core"/>
</dbReference>
<dbReference type="InterPro" id="IPR036397">
    <property type="entry name" value="RNaseH_sf"/>
</dbReference>
<dbReference type="Pfam" id="PF00078">
    <property type="entry name" value="RVT_1"/>
    <property type="match status" value="1"/>
</dbReference>
<dbReference type="Pfam" id="PF17921">
    <property type="entry name" value="Integrase_H2C2"/>
    <property type="match status" value="1"/>
</dbReference>
<keyword evidence="4" id="KW-0540">Nuclease</keyword>
<keyword evidence="6" id="KW-0511">Multifunctional enzyme</keyword>
<dbReference type="GO" id="GO:0015074">
    <property type="term" value="P:DNA integration"/>
    <property type="evidence" value="ECO:0007669"/>
    <property type="project" value="InterPro"/>
</dbReference>
<dbReference type="CDD" id="cd00303">
    <property type="entry name" value="retropepsin_like"/>
    <property type="match status" value="1"/>
</dbReference>
<sequence length="1565" mass="179901">MATDSVKVLDESNYDMDISNKLIENWITPKHINPLKQIDDDQLSSISDHNSKIKRLEIIEKRIDEKLKVLELKEKDLEEKLNMLTLKETSQTKFHTIDLKKEDNLKIKTSSGTQNRESRNNHLRTLNISSNGNHQLKDYDNKILYSTSPSINDDNNFQLYDETLRMGEKSTYLMELPRNNSTILRNGNKNAQSYHRNYSHSTPNFTNHENISKIPIDHQIQNCNNYRVVYKIDPFQGNESFESYLIRFEAMLSINMTPTSLYTATLILHLEGLPAEKVQAHYNIKSCYNDIVDLLLDQFRGYDKIESAKQELQSICYLRMENFIETARKIERLVDIAYIKDTNMDRLLRKRKYLADLIKSPYVANAVEYQSNGESYETTIWKARNMLDRETNNFSKSKIISSRREKCIHCNYSNHRSEECHKQFPQLKKNLKENKQKYFKETNAIAESNNLTAKESKNITTELPIINIQLNKSQKIKALLDTGSTQTLIPIVLAKELNITFDASKFITLQTLSSSKPIIVYKTKYPVNFKFDKQSLTKNVYVTDVNFKQKPYQCLIGWDLLQQLKVYGNFIKSIKSKNESNVLVKNAMSNENQEINILFKEFKDVFASSEFDLGQGSLVCNEIQLKTNSTFNKPIHYPIPEAYMAQFKHYIDELEKAKIIVKKDTTFLHPCIVLQKDHNRVRMISDMRSINNMVVPIYHAAPSFREIIGRLSSSKYFTKLDSPNAFFQISVPPESVKYLGIRTPFGNYCYNRMPQGFLNSSSEYQRLCEKMLTGVEGVINYIDDIVVFGGSSIQDHLLRVKKVLECFRNYGMKISFDKSTFCGTTIQYLGYIITSTGSAPAPSNIAKFMSRKQPTSKGELKSLLASSNYFRQHIMSYAQITLPLENALLEKYTRLKWTPEMTMSYEKLLSAMRENNFMRHPNFNKPFNLITDASKYSIGALVTQFGDDGKEYLISTYSKRFRPGKAEQSATWRELVGVVRSFKHYRTWFAGNLVNIKTDHGPLIGIFNHTDDSRYISQISQMSSFHFNISHLKGADNPADYISRFVEPPTSHSFTPPTQHTVETFHKPNLDITNHDSDSIATDSCLESSDNESSSTPLHLHETNAINSSTSQKRKRGRPKKVNSSPDSPPVKKRGRPVKNKPNFNNNSNDIIQIDAHNPTIPNSTLPSTESTLKRSRGRPSKSKPNTTDEIFDNHYVSLENFNNFSQQIESTSPDLNLQEILEVSHSNGHPGLEKMLELIQLRLPNIENLRGKIAKFLSKCLHCKLRNAAMKRIPPPEAIDQYDCPGQCYSMDIMGKIKPASDNGDCYIVSVIDNYSRSLTLFSLQKYDAESLIPALNKKVFMIRGYPKVIKTDNAPNFVCSKFKSFLKNLNIIFINSTPYHSRGNSQCERSFKTVSNIISKICQKIPTKWADTLEMVQFYINSTLSKSTGVSPFFLEHLREPNTLLDQMLKTYSVGLYDVSKNIFDIYSAAAIIREEVYQCMRETRLQENGKLPYKPVLSFQEGECFYIKQNNGESNKFGYKYSGPHSVVKDCGNFLVYKIGNVERTVHKQNVKKDYSKEPEDL</sequence>
<proteinExistence type="predicted"/>
<evidence type="ECO:0000313" key="11">
    <source>
        <dbReference type="EMBL" id="CEF61629.1"/>
    </source>
</evidence>
<evidence type="ECO:0000259" key="9">
    <source>
        <dbReference type="PROSITE" id="PS50878"/>
    </source>
</evidence>
<dbReference type="CTD" id="36373999"/>
<dbReference type="WBParaSite" id="SRAE_0000074500.1">
    <property type="protein sequence ID" value="SRAE_0000074500.1"/>
    <property type="gene ID" value="WBGene00256503"/>
</dbReference>
<dbReference type="SMART" id="SM00384">
    <property type="entry name" value="AT_hook"/>
    <property type="match status" value="3"/>
</dbReference>
<organism evidence="11">
    <name type="scientific">Strongyloides ratti</name>
    <name type="common">Parasitic roundworm</name>
    <dbReference type="NCBI Taxonomy" id="34506"/>
    <lineage>
        <taxon>Eukaryota</taxon>
        <taxon>Metazoa</taxon>
        <taxon>Ecdysozoa</taxon>
        <taxon>Nematoda</taxon>
        <taxon>Chromadorea</taxon>
        <taxon>Rhabditida</taxon>
        <taxon>Tylenchina</taxon>
        <taxon>Panagrolaimomorpha</taxon>
        <taxon>Strongyloidoidea</taxon>
        <taxon>Strongyloididae</taxon>
        <taxon>Strongyloides</taxon>
    </lineage>
</organism>
<feature type="compositionally biased region" description="Polar residues" evidence="8">
    <location>
        <begin position="1160"/>
        <end position="1171"/>
    </location>
</feature>
<dbReference type="SUPFAM" id="SSF56672">
    <property type="entry name" value="DNA/RNA polymerases"/>
    <property type="match status" value="1"/>
</dbReference>
<evidence type="ECO:0000256" key="6">
    <source>
        <dbReference type="ARBA" id="ARBA00023268"/>
    </source>
</evidence>
<dbReference type="InterPro" id="IPR000477">
    <property type="entry name" value="RT_dom"/>
</dbReference>
<dbReference type="GO" id="GO:0042575">
    <property type="term" value="C:DNA polymerase complex"/>
    <property type="evidence" value="ECO:0007669"/>
    <property type="project" value="UniProtKB-ARBA"/>
</dbReference>
<dbReference type="GO" id="GO:0003677">
    <property type="term" value="F:DNA binding"/>
    <property type="evidence" value="ECO:0007669"/>
    <property type="project" value="InterPro"/>
</dbReference>
<dbReference type="Gene3D" id="3.10.10.10">
    <property type="entry name" value="HIV Type 1 Reverse Transcriptase, subunit A, domain 1"/>
    <property type="match status" value="1"/>
</dbReference>
<name>A0A090L2D9_STRRB</name>
<evidence type="ECO:0000313" key="12">
    <source>
        <dbReference type="Proteomes" id="UP000035682"/>
    </source>
</evidence>
<dbReference type="Pfam" id="PF00665">
    <property type="entry name" value="rve"/>
    <property type="match status" value="1"/>
</dbReference>
<evidence type="ECO:0000256" key="7">
    <source>
        <dbReference type="SAM" id="Coils"/>
    </source>
</evidence>
<evidence type="ECO:0000256" key="8">
    <source>
        <dbReference type="SAM" id="MobiDB-lite"/>
    </source>
</evidence>
<evidence type="ECO:0000259" key="10">
    <source>
        <dbReference type="PROSITE" id="PS50994"/>
    </source>
</evidence>
<dbReference type="PROSITE" id="PS50994">
    <property type="entry name" value="INTEGRASE"/>
    <property type="match status" value="1"/>
</dbReference>
<keyword evidence="5" id="KW-0255">Endonuclease</keyword>
<dbReference type="InterPro" id="IPR017956">
    <property type="entry name" value="AT_hook_DNA-bd_motif"/>
</dbReference>
<accession>A0A090L2D9</accession>
<dbReference type="Pfam" id="PF17919">
    <property type="entry name" value="RT_RNaseH_2"/>
    <property type="match status" value="1"/>
</dbReference>
<dbReference type="Gene3D" id="3.30.420.10">
    <property type="entry name" value="Ribonuclease H-like superfamily/Ribonuclease H"/>
    <property type="match status" value="1"/>
</dbReference>
<feature type="domain" description="Integrase catalytic" evidence="10">
    <location>
        <begin position="1282"/>
        <end position="1442"/>
    </location>
</feature>
<dbReference type="EMBL" id="LN609426">
    <property type="protein sequence ID" value="CEF61629.1"/>
    <property type="molecule type" value="Genomic_DNA"/>
</dbReference>
<reference evidence="13" key="3">
    <citation type="submission" date="2020-12" db="UniProtKB">
        <authorList>
            <consortium name="WormBaseParasite"/>
        </authorList>
    </citation>
    <scope>IDENTIFICATION</scope>
</reference>
<feature type="compositionally biased region" description="Basic and acidic residues" evidence="8">
    <location>
        <begin position="1069"/>
        <end position="1078"/>
    </location>
</feature>
<gene>
    <name evidence="11 13 14" type="ORF">SRAE_0000074500</name>
</gene>
<dbReference type="InterPro" id="IPR050951">
    <property type="entry name" value="Retrovirus_Pol_polyprotein"/>
</dbReference>
<feature type="domain" description="Reverse transcriptase" evidence="9">
    <location>
        <begin position="655"/>
        <end position="833"/>
    </location>
</feature>
<keyword evidence="11" id="KW-0695">RNA-directed DNA polymerase</keyword>
<keyword evidence="12" id="KW-1185">Reference proteome</keyword>
<dbReference type="GO" id="GO:0003964">
    <property type="term" value="F:RNA-directed DNA polymerase activity"/>
    <property type="evidence" value="ECO:0007669"/>
    <property type="project" value="UniProtKB-KW"/>
</dbReference>
<reference evidence="11" key="1">
    <citation type="submission" date="2014-09" db="EMBL/GenBank/DDBJ databases">
        <authorList>
            <person name="Aslett A.Martin."/>
        </authorList>
    </citation>
    <scope>NUCLEOTIDE SEQUENCE</scope>
    <source>
        <strain evidence="11">ED321 Heterogonic</strain>
    </source>
</reference>
<dbReference type="Gene3D" id="3.30.70.270">
    <property type="match status" value="2"/>
</dbReference>
<dbReference type="CDD" id="cd01647">
    <property type="entry name" value="RT_LTR"/>
    <property type="match status" value="1"/>
</dbReference>
<dbReference type="Gene3D" id="2.40.70.10">
    <property type="entry name" value="Acid Proteases"/>
    <property type="match status" value="1"/>
</dbReference>
<dbReference type="EC" id="2.7.7.49" evidence="1"/>
<feature type="compositionally biased region" description="Basic residues" evidence="8">
    <location>
        <begin position="1112"/>
        <end position="1121"/>
    </location>
</feature>
<evidence type="ECO:0000256" key="2">
    <source>
        <dbReference type="ARBA" id="ARBA00022679"/>
    </source>
</evidence>
<evidence type="ECO:0000313" key="14">
    <source>
        <dbReference type="WormBase" id="SRAE_0000074500"/>
    </source>
</evidence>
<dbReference type="PRINTS" id="PR00929">
    <property type="entry name" value="ATHOOK"/>
</dbReference>
<dbReference type="InterPro" id="IPR043128">
    <property type="entry name" value="Rev_trsase/Diguanyl_cyclase"/>
</dbReference>
<dbReference type="PANTHER" id="PTHR37984:SF5">
    <property type="entry name" value="PROTEIN NYNRIN-LIKE"/>
    <property type="match status" value="1"/>
</dbReference>
<keyword evidence="5" id="KW-0378">Hydrolase</keyword>
<dbReference type="OrthoDB" id="5858386at2759"/>
<dbReference type="SUPFAM" id="SSF50630">
    <property type="entry name" value="Acid proteases"/>
    <property type="match status" value="1"/>
</dbReference>
<dbReference type="Proteomes" id="UP000035682">
    <property type="component" value="Unplaced"/>
</dbReference>
<dbReference type="GeneID" id="36373999"/>
<dbReference type="InterPro" id="IPR021109">
    <property type="entry name" value="Peptidase_aspartic_dom_sf"/>
</dbReference>
<protein>
    <recommendedName>
        <fullName evidence="1">RNA-directed DNA polymerase</fullName>
        <ecNumber evidence="1">2.7.7.49</ecNumber>
    </recommendedName>
</protein>
<dbReference type="WormBase" id="SRAE_0000074500">
    <property type="protein sequence ID" value="SRP09309"/>
    <property type="gene ID" value="WBGene00256503"/>
</dbReference>
<evidence type="ECO:0000256" key="5">
    <source>
        <dbReference type="ARBA" id="ARBA00022759"/>
    </source>
</evidence>
<evidence type="ECO:0000256" key="1">
    <source>
        <dbReference type="ARBA" id="ARBA00012493"/>
    </source>
</evidence>
<dbReference type="PROSITE" id="PS50878">
    <property type="entry name" value="RT_POL"/>
    <property type="match status" value="1"/>
</dbReference>
<keyword evidence="2" id="KW-0808">Transferase</keyword>
<evidence type="ECO:0000256" key="3">
    <source>
        <dbReference type="ARBA" id="ARBA00022695"/>
    </source>
</evidence>
<dbReference type="InterPro" id="IPR043502">
    <property type="entry name" value="DNA/RNA_pol_sf"/>
</dbReference>
<evidence type="ECO:0000256" key="4">
    <source>
        <dbReference type="ARBA" id="ARBA00022722"/>
    </source>
</evidence>
<keyword evidence="7" id="KW-0175">Coiled coil</keyword>
<dbReference type="RefSeq" id="XP_024500836.1">
    <property type="nucleotide sequence ID" value="XM_024646682.1"/>
</dbReference>
<feature type="coiled-coil region" evidence="7">
    <location>
        <begin position="53"/>
        <end position="87"/>
    </location>
</feature>
<dbReference type="SUPFAM" id="SSF53098">
    <property type="entry name" value="Ribonuclease H-like"/>
    <property type="match status" value="1"/>
</dbReference>
<dbReference type="PANTHER" id="PTHR37984">
    <property type="entry name" value="PROTEIN CBG26694"/>
    <property type="match status" value="1"/>
</dbReference>
<dbReference type="InterPro" id="IPR041577">
    <property type="entry name" value="RT_RNaseH_2"/>
</dbReference>
<feature type="region of interest" description="Disordered" evidence="8">
    <location>
        <begin position="1069"/>
        <end position="1189"/>
    </location>
</feature>